<name>A0A150GQI1_GONPE</name>
<keyword evidence="2" id="KW-1185">Reference proteome</keyword>
<dbReference type="Proteomes" id="UP000075714">
    <property type="component" value="Unassembled WGS sequence"/>
</dbReference>
<dbReference type="EMBL" id="LSYV01000011">
    <property type="protein sequence ID" value="KXZ52126.1"/>
    <property type="molecule type" value="Genomic_DNA"/>
</dbReference>
<evidence type="ECO:0008006" key="3">
    <source>
        <dbReference type="Google" id="ProtNLM"/>
    </source>
</evidence>
<proteinExistence type="predicted"/>
<gene>
    <name evidence="1" type="ORF">GPECTOR_10g755</name>
</gene>
<organism evidence="1 2">
    <name type="scientific">Gonium pectorale</name>
    <name type="common">Green alga</name>
    <dbReference type="NCBI Taxonomy" id="33097"/>
    <lineage>
        <taxon>Eukaryota</taxon>
        <taxon>Viridiplantae</taxon>
        <taxon>Chlorophyta</taxon>
        <taxon>core chlorophytes</taxon>
        <taxon>Chlorophyceae</taxon>
        <taxon>CS clade</taxon>
        <taxon>Chlamydomonadales</taxon>
        <taxon>Volvocaceae</taxon>
        <taxon>Gonium</taxon>
    </lineage>
</organism>
<dbReference type="OrthoDB" id="542859at2759"/>
<protein>
    <recommendedName>
        <fullName evidence="3">Pherophorin domain-containing protein</fullName>
    </recommendedName>
</protein>
<sequence>MSPRWGKATAVAPAQWATACAAIAFVLLSYSATSAAAAAPGLKQWCNFSASHQATTACQQSTACETADSWWSDAERCVLPGPVGTFPYSVSSYDVCGGPDAITRLPLRDDAGRQLGSVTLFRSWGSSLLRVSVALGGAGGDVVLYRQAQPQEGEGADSASLFLFNSLLPGAQPQYSVLVAPPDSDSAATPGLHSCFSLALNLSSLCHPLFGFQAGLDPSSGLPVCACYGGVSAADCRPRDLAAEPELYFSLKLNVSLLQPGAEGCGNASGAAVTTTISTRFPATGLASANATAGAGAGVGASSAAPSLGPVRTGCREPAPPPGTAAPSFPPLLPQPLVPPGSPPLAVGVYPPTYPPPPYLGAHEAALAVRSPLRQLSQAEQCSRAVMQLYPLYRGAAVRGEFRAGGGR</sequence>
<evidence type="ECO:0000313" key="2">
    <source>
        <dbReference type="Proteomes" id="UP000075714"/>
    </source>
</evidence>
<evidence type="ECO:0000313" key="1">
    <source>
        <dbReference type="EMBL" id="KXZ52126.1"/>
    </source>
</evidence>
<dbReference type="STRING" id="33097.A0A150GQI1"/>
<reference evidence="2" key="1">
    <citation type="journal article" date="2016" name="Nat. Commun.">
        <title>The Gonium pectorale genome demonstrates co-option of cell cycle regulation during the evolution of multicellularity.</title>
        <authorList>
            <person name="Hanschen E.R."/>
            <person name="Marriage T.N."/>
            <person name="Ferris P.J."/>
            <person name="Hamaji T."/>
            <person name="Toyoda A."/>
            <person name="Fujiyama A."/>
            <person name="Neme R."/>
            <person name="Noguchi H."/>
            <person name="Minakuchi Y."/>
            <person name="Suzuki M."/>
            <person name="Kawai-Toyooka H."/>
            <person name="Smith D.R."/>
            <person name="Sparks H."/>
            <person name="Anderson J."/>
            <person name="Bakaric R."/>
            <person name="Luria V."/>
            <person name="Karger A."/>
            <person name="Kirschner M.W."/>
            <person name="Durand P.M."/>
            <person name="Michod R.E."/>
            <person name="Nozaki H."/>
            <person name="Olson B.J."/>
        </authorList>
    </citation>
    <scope>NUCLEOTIDE SEQUENCE [LARGE SCALE GENOMIC DNA]</scope>
    <source>
        <strain evidence="2">NIES-2863</strain>
    </source>
</reference>
<dbReference type="PROSITE" id="PS51257">
    <property type="entry name" value="PROKAR_LIPOPROTEIN"/>
    <property type="match status" value="1"/>
</dbReference>
<dbReference type="AlphaFoldDB" id="A0A150GQI1"/>
<comment type="caution">
    <text evidence="1">The sequence shown here is derived from an EMBL/GenBank/DDBJ whole genome shotgun (WGS) entry which is preliminary data.</text>
</comment>
<accession>A0A150GQI1</accession>